<keyword evidence="1" id="KW-0812">Transmembrane</keyword>
<evidence type="ECO:0000313" key="3">
    <source>
        <dbReference type="Proteomes" id="UP000190797"/>
    </source>
</evidence>
<feature type="transmembrane region" description="Helical" evidence="1">
    <location>
        <begin position="77"/>
        <end position="93"/>
    </location>
</feature>
<accession>A0A1V0ACC8</accession>
<protein>
    <submittedName>
        <fullName evidence="2">Uncharacterized protein</fullName>
    </submittedName>
</protein>
<keyword evidence="1" id="KW-1133">Transmembrane helix</keyword>
<dbReference type="OrthoDB" id="3700649at2"/>
<reference evidence="3" key="1">
    <citation type="journal article" date="2017" name="Med. Chem. Commun.">
        <title>Nonomuraea sp. ATCC 55076 harbours the largest actinomycete chromosome to date and the kistamicin biosynthetic gene cluster.</title>
        <authorList>
            <person name="Nazari B."/>
            <person name="Forneris C.C."/>
            <person name="Gibson M.I."/>
            <person name="Moon K."/>
            <person name="Schramma K.R."/>
            <person name="Seyedsayamdost M.R."/>
        </authorList>
    </citation>
    <scope>NUCLEOTIDE SEQUENCE [LARGE SCALE GENOMIC DNA]</scope>
    <source>
        <strain evidence="3">ATCC 55076</strain>
    </source>
</reference>
<dbReference type="Pfam" id="PF19609">
    <property type="entry name" value="DUF6114"/>
    <property type="match status" value="1"/>
</dbReference>
<gene>
    <name evidence="2" type="ORF">BKM31_45950</name>
</gene>
<dbReference type="AlphaFoldDB" id="A0A1V0ACC8"/>
<evidence type="ECO:0000256" key="1">
    <source>
        <dbReference type="SAM" id="Phobius"/>
    </source>
</evidence>
<dbReference type="STRING" id="1909395.BKM31_45950"/>
<dbReference type="RefSeq" id="WP_155128845.1">
    <property type="nucleotide sequence ID" value="NZ_CP017717.1"/>
</dbReference>
<dbReference type="KEGG" id="noa:BKM31_45950"/>
<proteinExistence type="predicted"/>
<dbReference type="EMBL" id="CP017717">
    <property type="protein sequence ID" value="AQZ67836.1"/>
    <property type="molecule type" value="Genomic_DNA"/>
</dbReference>
<keyword evidence="1" id="KW-0472">Membrane</keyword>
<evidence type="ECO:0000313" key="2">
    <source>
        <dbReference type="EMBL" id="AQZ67836.1"/>
    </source>
</evidence>
<name>A0A1V0ACC8_9ACTN</name>
<organism evidence="2 3">
    <name type="scientific">[Actinomadura] parvosata subsp. kistnae</name>
    <dbReference type="NCBI Taxonomy" id="1909395"/>
    <lineage>
        <taxon>Bacteria</taxon>
        <taxon>Bacillati</taxon>
        <taxon>Actinomycetota</taxon>
        <taxon>Actinomycetes</taxon>
        <taxon>Streptosporangiales</taxon>
        <taxon>Streptosporangiaceae</taxon>
        <taxon>Nonomuraea</taxon>
    </lineage>
</organism>
<dbReference type="InterPro" id="IPR046096">
    <property type="entry name" value="DUF6114"/>
</dbReference>
<dbReference type="Proteomes" id="UP000190797">
    <property type="component" value="Chromosome"/>
</dbReference>
<sequence>MLLSARRTCGAVAAWAGRRPFWGGVLLIASGAEIALTPVIGTGVIIHTGVGGYAGFLLGSFLGAMGAGLWFVPEQRFVLAVLAVMAALSAFVLSNLGGFLLGSLLAIGGAALGFAWMPREPRQED</sequence>
<feature type="transmembrane region" description="Helical" evidence="1">
    <location>
        <begin position="52"/>
        <end position="72"/>
    </location>
</feature>
<keyword evidence="3" id="KW-1185">Reference proteome</keyword>
<feature type="transmembrane region" description="Helical" evidence="1">
    <location>
        <begin position="21"/>
        <end position="46"/>
    </location>
</feature>
<feature type="transmembrane region" description="Helical" evidence="1">
    <location>
        <begin position="99"/>
        <end position="117"/>
    </location>
</feature>